<evidence type="ECO:0000256" key="1">
    <source>
        <dbReference type="SAM" id="Phobius"/>
    </source>
</evidence>
<accession>A0A6J3LTQ0</accession>
<feature type="transmembrane region" description="Helical" evidence="1">
    <location>
        <begin position="104"/>
        <end position="122"/>
    </location>
</feature>
<gene>
    <name evidence="3" type="ORF">K489DRAFT_75821</name>
</gene>
<evidence type="ECO:0008006" key="4">
    <source>
        <dbReference type="Google" id="ProtNLM"/>
    </source>
</evidence>
<evidence type="ECO:0000313" key="3">
    <source>
        <dbReference type="RefSeq" id="XP_033456202.1"/>
    </source>
</evidence>
<dbReference type="GeneID" id="54366702"/>
<sequence>MMSTEAKMTRRARFSFFHLFSEESPRRVKCFVQGFSYFLILLLAISVWRCRWINQISNQFFSTLFYLSPARYFEQYKSREASRRRCRGFCTFSEHPSLPLLRSTATKIHGYGFAFLCIFLTWRRRRRRGGEEQMNFYIFNI</sequence>
<name>A0A6J3LTQ0_9PEZI</name>
<reference evidence="3" key="2">
    <citation type="submission" date="2020-04" db="EMBL/GenBank/DDBJ databases">
        <authorList>
            <consortium name="NCBI Genome Project"/>
        </authorList>
    </citation>
    <scope>NUCLEOTIDE SEQUENCE</scope>
    <source>
        <strain evidence="3">CBS 342.82</strain>
    </source>
</reference>
<dbReference type="RefSeq" id="XP_033456202.1">
    <property type="nucleotide sequence ID" value="XM_033608901.1"/>
</dbReference>
<dbReference type="AlphaFoldDB" id="A0A6J3LTQ0"/>
<reference evidence="3" key="3">
    <citation type="submission" date="2025-08" db="UniProtKB">
        <authorList>
            <consortium name="RefSeq"/>
        </authorList>
    </citation>
    <scope>IDENTIFICATION</scope>
    <source>
        <strain evidence="3">CBS 342.82</strain>
    </source>
</reference>
<dbReference type="Proteomes" id="UP000504637">
    <property type="component" value="Unplaced"/>
</dbReference>
<keyword evidence="1" id="KW-0812">Transmembrane</keyword>
<feature type="transmembrane region" description="Helical" evidence="1">
    <location>
        <begin position="30"/>
        <end position="48"/>
    </location>
</feature>
<reference evidence="3" key="1">
    <citation type="submission" date="2020-01" db="EMBL/GenBank/DDBJ databases">
        <authorList>
            <consortium name="DOE Joint Genome Institute"/>
            <person name="Haridas S."/>
            <person name="Albert R."/>
            <person name="Binder M."/>
            <person name="Bloem J."/>
            <person name="Labutti K."/>
            <person name="Salamov A."/>
            <person name="Andreopoulos B."/>
            <person name="Baker S.E."/>
            <person name="Barry K."/>
            <person name="Bills G."/>
            <person name="Bluhm B.H."/>
            <person name="Cannon C."/>
            <person name="Castanera R."/>
            <person name="Culley D.E."/>
            <person name="Daum C."/>
            <person name="Ezra D."/>
            <person name="Gonzalez J.B."/>
            <person name="Henrissat B."/>
            <person name="Kuo A."/>
            <person name="Liang C."/>
            <person name="Lipzen A."/>
            <person name="Lutzoni F."/>
            <person name="Magnuson J."/>
            <person name="Mondo S."/>
            <person name="Nolan M."/>
            <person name="Ohm R."/>
            <person name="Pangilinan J."/>
            <person name="Park H.-J."/>
            <person name="Ramirez L."/>
            <person name="Alfaro M."/>
            <person name="Sun H."/>
            <person name="Tritt A."/>
            <person name="Yoshinaga Y."/>
            <person name="Zwiers L.-H."/>
            <person name="Turgeon B.G."/>
            <person name="Goodwin S.B."/>
            <person name="Spatafora J.W."/>
            <person name="Crous P.W."/>
            <person name="Grigoriev I.V."/>
        </authorList>
    </citation>
    <scope>NUCLEOTIDE SEQUENCE</scope>
    <source>
        <strain evidence="3">CBS 342.82</strain>
    </source>
</reference>
<organism evidence="3">
    <name type="scientific">Dissoconium aciculare CBS 342.82</name>
    <dbReference type="NCBI Taxonomy" id="1314786"/>
    <lineage>
        <taxon>Eukaryota</taxon>
        <taxon>Fungi</taxon>
        <taxon>Dikarya</taxon>
        <taxon>Ascomycota</taxon>
        <taxon>Pezizomycotina</taxon>
        <taxon>Dothideomycetes</taxon>
        <taxon>Dothideomycetidae</taxon>
        <taxon>Mycosphaerellales</taxon>
        <taxon>Dissoconiaceae</taxon>
        <taxon>Dissoconium</taxon>
    </lineage>
</organism>
<keyword evidence="2" id="KW-1185">Reference proteome</keyword>
<evidence type="ECO:0000313" key="2">
    <source>
        <dbReference type="Proteomes" id="UP000504637"/>
    </source>
</evidence>
<proteinExistence type="predicted"/>
<keyword evidence="1" id="KW-1133">Transmembrane helix</keyword>
<protein>
    <recommendedName>
        <fullName evidence="4">Transmembrane protein</fullName>
    </recommendedName>
</protein>
<keyword evidence="1" id="KW-0472">Membrane</keyword>